<evidence type="ECO:0000256" key="1">
    <source>
        <dbReference type="ARBA" id="ARBA00022448"/>
    </source>
</evidence>
<feature type="domain" description="Exocyst complex component Sec8 middle helical bundle" evidence="7">
    <location>
        <begin position="326"/>
        <end position="567"/>
    </location>
</feature>
<protein>
    <recommendedName>
        <fullName evidence="4">Exocyst complex component Sec8</fullName>
    </recommendedName>
</protein>
<organism evidence="8 9">
    <name type="scientific">Wickerhamomyces pijperi</name>
    <name type="common">Yeast</name>
    <name type="synonym">Pichia pijperi</name>
    <dbReference type="NCBI Taxonomy" id="599730"/>
    <lineage>
        <taxon>Eukaryota</taxon>
        <taxon>Fungi</taxon>
        <taxon>Dikarya</taxon>
        <taxon>Ascomycota</taxon>
        <taxon>Saccharomycotina</taxon>
        <taxon>Saccharomycetes</taxon>
        <taxon>Phaffomycetales</taxon>
        <taxon>Wickerhamomycetaceae</taxon>
        <taxon>Wickerhamomyces</taxon>
    </lineage>
</organism>
<dbReference type="Proteomes" id="UP000774326">
    <property type="component" value="Unassembled WGS sequence"/>
</dbReference>
<dbReference type="InterPro" id="IPR007191">
    <property type="entry name" value="Sec8_exocyst_N"/>
</dbReference>
<dbReference type="PANTHER" id="PTHR14146">
    <property type="entry name" value="EXOCYST COMPLEX COMPONENT 4"/>
    <property type="match status" value="1"/>
</dbReference>
<dbReference type="InterPro" id="IPR039682">
    <property type="entry name" value="Sec8/EXOC4"/>
</dbReference>
<dbReference type="InterPro" id="IPR048630">
    <property type="entry name" value="Sec8_M"/>
</dbReference>
<dbReference type="GO" id="GO:0000145">
    <property type="term" value="C:exocyst"/>
    <property type="evidence" value="ECO:0007669"/>
    <property type="project" value="UniProtKB-UniRule"/>
</dbReference>
<reference evidence="8" key="1">
    <citation type="journal article" date="2021" name="Open Biol.">
        <title>Shared evolutionary footprints suggest mitochondrial oxidative damage underlies multiple complex I losses in fungi.</title>
        <authorList>
            <person name="Schikora-Tamarit M.A."/>
            <person name="Marcet-Houben M."/>
            <person name="Nosek J."/>
            <person name="Gabaldon T."/>
        </authorList>
    </citation>
    <scope>NUCLEOTIDE SEQUENCE</scope>
    <source>
        <strain evidence="8">CBS2887</strain>
    </source>
</reference>
<accession>A0A9P8QE47</accession>
<feature type="region of interest" description="Disordered" evidence="5">
    <location>
        <begin position="1"/>
        <end position="28"/>
    </location>
</feature>
<dbReference type="GO" id="GO:0015031">
    <property type="term" value="P:protein transport"/>
    <property type="evidence" value="ECO:0007669"/>
    <property type="project" value="UniProtKB-KW"/>
</dbReference>
<dbReference type="OrthoDB" id="272977at2759"/>
<gene>
    <name evidence="8" type="ORF">WICPIJ_001117</name>
</gene>
<evidence type="ECO:0000256" key="3">
    <source>
        <dbReference type="ARBA" id="ARBA00022927"/>
    </source>
</evidence>
<dbReference type="GO" id="GO:0006893">
    <property type="term" value="P:Golgi to plasma membrane transport"/>
    <property type="evidence" value="ECO:0007669"/>
    <property type="project" value="TreeGrafter"/>
</dbReference>
<keyword evidence="1 4" id="KW-0813">Transport</keyword>
<dbReference type="Pfam" id="PF20652">
    <property type="entry name" value="Sec8_C"/>
    <property type="match status" value="1"/>
</dbReference>
<sequence>MDKVRELQAPSMSTGKRNRALSVTRTTNQQIDRMEKSLDKLQSLLQEIQVDWRQSTQPHANPLEIALPLLDTTSVGLAHRKDEFIDLKDRISNALQDTVAEHYQAFNDSIGSYRTVVQNIANSKNTVCKIRESISDSVKDLEQVTNNEELNTLNENVKNYNEMIAICNAIEYLQKVPNELEACFTDKNYTKAQQILTDVSKKATQYDLWKLQALATLDDYYKTQEQHLFEILIEELLNVVYSKTDFNNMDIAQSSQFKKLQSDYSAEQSLLGAFNIDIGETASQLHSKYEIFIGSFIESQGNGQDVDDFNDNPSVTQFNYIRFDDDSNPFHQILKLLKLIHQSGKLQLALEITTQRVNNEIALLINKVVEDLKLKYPKLIKSLNTSITNNNNNSGTASGANDALPSSADLVLVSELFWNFFRKILFFFQAVKSIIVISETLQPTLKKNVASLELLKLWSLLKDEIEKLILAYISADETNDTSLKTTISNASQTQDSSKLFQFYQVDYNKENSEKLKTVLTNLFPGFVNSKSLAKIDSPYIEDTKFLKQTRVLPANVMNMKYILEPFLLFIQGSNLLILNDRTIDFFNGFMSSKFLPLLEDHFVNLYIEEIEEIHSLEMYEPTQILDRDNDFDEDDSENDKYLLFIVEFRYFFNELCLSLNTASQFRPDFVHILFRIILKFIEKIDEIYKELHNELVSFLEPNKEFILYLLNPSHAINKAKIRRDVINRNEYQNNKIIKNFKYLNNSLSFIIRLLGSNVVKPTSETGKIDINLSLIEKIRKNWYFLEFNDVGESFKYGNLISNDLTASESMKNQTKLTLNDELRLKYNTGIVLSLQKIQGNVKKVLDGYKTILSMI</sequence>
<comment type="similarity">
    <text evidence="4">Belongs to the SEC8 family.</text>
</comment>
<dbReference type="EMBL" id="JAEUBG010000596">
    <property type="protein sequence ID" value="KAH3687900.1"/>
    <property type="molecule type" value="Genomic_DNA"/>
</dbReference>
<dbReference type="Pfam" id="PF04048">
    <property type="entry name" value="Sec8_N"/>
    <property type="match status" value="1"/>
</dbReference>
<evidence type="ECO:0000256" key="2">
    <source>
        <dbReference type="ARBA" id="ARBA00022483"/>
    </source>
</evidence>
<keyword evidence="2 4" id="KW-0268">Exocytosis</keyword>
<dbReference type="PANTHER" id="PTHR14146:SF0">
    <property type="entry name" value="EXOCYST COMPLEX COMPONENT 4"/>
    <property type="match status" value="1"/>
</dbReference>
<proteinExistence type="inferred from homology"/>
<feature type="domain" description="Exocyst complex component Sec8 N-terminal" evidence="6">
    <location>
        <begin position="40"/>
        <end position="182"/>
    </location>
</feature>
<dbReference type="GO" id="GO:0090522">
    <property type="term" value="P:vesicle tethering involved in exocytosis"/>
    <property type="evidence" value="ECO:0007669"/>
    <property type="project" value="UniProtKB-UniRule"/>
</dbReference>
<evidence type="ECO:0000256" key="5">
    <source>
        <dbReference type="SAM" id="MobiDB-lite"/>
    </source>
</evidence>
<dbReference type="GO" id="GO:0006612">
    <property type="term" value="P:protein targeting to membrane"/>
    <property type="evidence" value="ECO:0007669"/>
    <property type="project" value="UniProtKB-UniRule"/>
</dbReference>
<dbReference type="GO" id="GO:0006904">
    <property type="term" value="P:vesicle docking involved in exocytosis"/>
    <property type="evidence" value="ECO:0007669"/>
    <property type="project" value="InterPro"/>
</dbReference>
<dbReference type="AlphaFoldDB" id="A0A9P8QE47"/>
<reference evidence="8" key="2">
    <citation type="submission" date="2021-01" db="EMBL/GenBank/DDBJ databases">
        <authorList>
            <person name="Schikora-Tamarit M.A."/>
        </authorList>
    </citation>
    <scope>NUCLEOTIDE SEQUENCE</scope>
    <source>
        <strain evidence="8">CBS2887</strain>
    </source>
</reference>
<evidence type="ECO:0000259" key="6">
    <source>
        <dbReference type="Pfam" id="PF04048"/>
    </source>
</evidence>
<name>A0A9P8QE47_WICPI</name>
<comment type="function">
    <text evidence="4">Component of the exocyst complex involved in the docking of exocytic vesicles with fusion sites on the plasma membrane.</text>
</comment>
<evidence type="ECO:0000256" key="4">
    <source>
        <dbReference type="RuleBase" id="RU367079"/>
    </source>
</evidence>
<evidence type="ECO:0000259" key="7">
    <source>
        <dbReference type="Pfam" id="PF20652"/>
    </source>
</evidence>
<evidence type="ECO:0000313" key="9">
    <source>
        <dbReference type="Proteomes" id="UP000774326"/>
    </source>
</evidence>
<feature type="compositionally biased region" description="Polar residues" evidence="5">
    <location>
        <begin position="10"/>
        <end position="28"/>
    </location>
</feature>
<evidence type="ECO:0000313" key="8">
    <source>
        <dbReference type="EMBL" id="KAH3687900.1"/>
    </source>
</evidence>
<comment type="caution">
    <text evidence="8">The sequence shown here is derived from an EMBL/GenBank/DDBJ whole genome shotgun (WGS) entry which is preliminary data.</text>
</comment>
<keyword evidence="9" id="KW-1185">Reference proteome</keyword>
<keyword evidence="3 4" id="KW-0653">Protein transport</keyword>